<dbReference type="AlphaFoldDB" id="A0A851PB70"/>
<dbReference type="GO" id="GO:0031084">
    <property type="term" value="C:BLOC-2 complex"/>
    <property type="evidence" value="ECO:0007669"/>
    <property type="project" value="TreeGrafter"/>
</dbReference>
<evidence type="ECO:0000259" key="1">
    <source>
        <dbReference type="Pfam" id="PF15702"/>
    </source>
</evidence>
<feature type="non-terminal residue" evidence="3">
    <location>
        <position position="1"/>
    </location>
</feature>
<feature type="domain" description="BLOC-2 complex member HPS6 N-terminal" evidence="1">
    <location>
        <begin position="65"/>
        <end position="355"/>
    </location>
</feature>
<dbReference type="InterPro" id="IPR046823">
    <property type="entry name" value="HPS6_N"/>
</dbReference>
<reference evidence="3" key="1">
    <citation type="submission" date="2019-09" db="EMBL/GenBank/DDBJ databases">
        <title>Bird 10,000 Genomes (B10K) Project - Family phase.</title>
        <authorList>
            <person name="Zhang G."/>
        </authorList>
    </citation>
    <scope>NUCLEOTIDE SEQUENCE</scope>
    <source>
        <strain evidence="3">B10K-DU-001-08</strain>
        <tissue evidence="3">Muscle</tissue>
    </source>
</reference>
<dbReference type="Pfam" id="PF20468">
    <property type="entry name" value="HPS6_C"/>
    <property type="match status" value="1"/>
</dbReference>
<dbReference type="InterPro" id="IPR017218">
    <property type="entry name" value="BLOC-2_complex_Hps6_subunit"/>
</dbReference>
<gene>
    <name evidence="3" type="primary">Hps6</name>
    <name evidence="3" type="ORF">PENPIL_R02437</name>
</gene>
<sequence>MERAGTLRLLSDFSDFSRGRRLRELLCRGEEPRRVQPSPDGRHLVVLQESRPPPLPRAVAFQRQGPAVPGCWALGIVWGEHGRAEVWRFDAAMGWQLLQTLELCQGARARVVSVCSQGARLVWCEERPPLGAHSDVSKCTFRFCICTRALELGEHGVRLGPVTIVLHSCPEYQVLASPQHIFLVPAPASLATTSKFLLVWHPEEAKLTMAAPSAGFVRSKVLHSSSESDFRKLLLGSVGLLAALAPLDIHTCAVSSCGALLLVSTKGAVNVVETDGTQRHVFDLDAGPLAQGNAVQLKTFGSTLACVLAGVLYLVDQNSGRLLEKKILSMKEVHFLETPGEEDSIQFLTPTGIYGFSFSDPEDSSRPEPCLVEMVFEEACRYYQRRSLSSSKLTVEKLKKGGVFQAPVALAAILQHSLRQKQKAARGLQDTYTKLLSAMSLELQSFLSLELLKTCVVGAPESEVESYCEELVEQEVSRVLHSDMDKDNLAYLNSVFASFPKAAWKATRSCLQLQQNGDGLLVARATPEVWKKVLGGPQQEEVGQNGVVPLFELICASFLRFKPKWLPSFVELTQQYVSISWAYSSKEGPEGRVPLYKRALGVLARKNKRSEAEDDLELELLLCSKRPKAVLQALHLLIRLKRWQRVVEVAEKFSKLSPLLNKEIFTTLLAEFAQHRELDPYLDTLWPLCPAELSASDILTVVLQHLPRSQEDPAPFSSEGSQLTVGLLKPLLQRVVQRPCVQHEMYSDALQSPTFPPPAPPREH</sequence>
<dbReference type="GO" id="GO:0005765">
    <property type="term" value="C:lysosomal membrane"/>
    <property type="evidence" value="ECO:0007669"/>
    <property type="project" value="TreeGrafter"/>
</dbReference>
<dbReference type="EMBL" id="WBMW01004937">
    <property type="protein sequence ID" value="NXC48312.1"/>
    <property type="molecule type" value="Genomic_DNA"/>
</dbReference>
<dbReference type="OrthoDB" id="8581967at2759"/>
<dbReference type="Pfam" id="PF15702">
    <property type="entry name" value="HPS6"/>
    <property type="match status" value="2"/>
</dbReference>
<dbReference type="GO" id="GO:0072657">
    <property type="term" value="P:protein localization to membrane"/>
    <property type="evidence" value="ECO:0007669"/>
    <property type="project" value="TreeGrafter"/>
</dbReference>
<proteinExistence type="predicted"/>
<dbReference type="Proteomes" id="UP000613066">
    <property type="component" value="Unassembled WGS sequence"/>
</dbReference>
<dbReference type="PANTHER" id="PTHR14696">
    <property type="entry name" value="HERMANSKY-PUDLAK SYNDROME 6 PROTEIN"/>
    <property type="match status" value="1"/>
</dbReference>
<keyword evidence="4" id="KW-1185">Reference proteome</keyword>
<accession>A0A851PB70</accession>
<dbReference type="GO" id="GO:0032418">
    <property type="term" value="P:lysosome localization"/>
    <property type="evidence" value="ECO:0007669"/>
    <property type="project" value="TreeGrafter"/>
</dbReference>
<protein>
    <submittedName>
        <fullName evidence="3">HPS6 protein</fullName>
    </submittedName>
</protein>
<dbReference type="InterPro" id="IPR046822">
    <property type="entry name" value="HPS6_C"/>
</dbReference>
<feature type="non-terminal residue" evidence="3">
    <location>
        <position position="764"/>
    </location>
</feature>
<name>A0A851PB70_9GALL</name>
<evidence type="ECO:0000259" key="2">
    <source>
        <dbReference type="Pfam" id="PF20468"/>
    </source>
</evidence>
<comment type="caution">
    <text evidence="3">The sequence shown here is derived from an EMBL/GenBank/DDBJ whole genome shotgun (WGS) entry which is preliminary data.</text>
</comment>
<dbReference type="PANTHER" id="PTHR14696:SF2">
    <property type="entry name" value="BLOC-2 COMPLEX MEMBER HPS6"/>
    <property type="match status" value="1"/>
</dbReference>
<evidence type="ECO:0000313" key="3">
    <source>
        <dbReference type="EMBL" id="NXC48312.1"/>
    </source>
</evidence>
<evidence type="ECO:0000313" key="4">
    <source>
        <dbReference type="Proteomes" id="UP000613066"/>
    </source>
</evidence>
<organism evidence="3 4">
    <name type="scientific">Penelope pileata</name>
    <dbReference type="NCBI Taxonomy" id="1118817"/>
    <lineage>
        <taxon>Eukaryota</taxon>
        <taxon>Metazoa</taxon>
        <taxon>Chordata</taxon>
        <taxon>Craniata</taxon>
        <taxon>Vertebrata</taxon>
        <taxon>Euteleostomi</taxon>
        <taxon>Archelosauria</taxon>
        <taxon>Archosauria</taxon>
        <taxon>Dinosauria</taxon>
        <taxon>Saurischia</taxon>
        <taxon>Theropoda</taxon>
        <taxon>Coelurosauria</taxon>
        <taxon>Aves</taxon>
        <taxon>Neognathae</taxon>
        <taxon>Galloanserae</taxon>
        <taxon>Galliformes</taxon>
        <taxon>Cracidae</taxon>
        <taxon>Penelope</taxon>
    </lineage>
</organism>
<feature type="domain" description="BLOC-2 complex member HPS6 N-terminal" evidence="1">
    <location>
        <begin position="1"/>
        <end position="64"/>
    </location>
</feature>
<feature type="domain" description="BLOC-2 complex member HPS6 C-terminal" evidence="2">
    <location>
        <begin position="373"/>
        <end position="762"/>
    </location>
</feature>